<accession>A6DQT4</accession>
<reference evidence="2 3" key="1">
    <citation type="journal article" date="2010" name="J. Bacteriol.">
        <title>Genome sequence of Lentisphaera araneosa HTCC2155T, the type species of the order Lentisphaerales in the phylum Lentisphaerae.</title>
        <authorList>
            <person name="Thrash J.C."/>
            <person name="Cho J.C."/>
            <person name="Vergin K.L."/>
            <person name="Morris R.M."/>
            <person name="Giovannoni S.J."/>
        </authorList>
    </citation>
    <scope>NUCLEOTIDE SEQUENCE [LARGE SCALE GENOMIC DNA]</scope>
    <source>
        <strain evidence="2 3">HTCC2155</strain>
    </source>
</reference>
<dbReference type="InterPro" id="IPR002110">
    <property type="entry name" value="Ankyrin_rpt"/>
</dbReference>
<dbReference type="PANTHER" id="PTHR24127:SF1">
    <property type="entry name" value="ANKYRIN REPEAT AND EF-HAND DOMAIN-CONTAINING PROTEIN 1"/>
    <property type="match status" value="1"/>
</dbReference>
<dbReference type="STRING" id="313628.LNTAR_19342"/>
<proteinExistence type="predicted"/>
<dbReference type="Proteomes" id="UP000004947">
    <property type="component" value="Unassembled WGS sequence"/>
</dbReference>
<gene>
    <name evidence="2" type="ORF">LNTAR_19342</name>
</gene>
<dbReference type="InterPro" id="IPR036770">
    <property type="entry name" value="Ankyrin_rpt-contain_sf"/>
</dbReference>
<evidence type="ECO:0000313" key="3">
    <source>
        <dbReference type="Proteomes" id="UP000004947"/>
    </source>
</evidence>
<dbReference type="PROSITE" id="PS50297">
    <property type="entry name" value="ANK_REP_REGION"/>
    <property type="match status" value="3"/>
</dbReference>
<dbReference type="OrthoDB" id="5622506at2"/>
<feature type="repeat" description="ANK" evidence="1">
    <location>
        <begin position="38"/>
        <end position="70"/>
    </location>
</feature>
<dbReference type="InterPro" id="IPR052801">
    <property type="entry name" value="Ankyrin-EF-hand"/>
</dbReference>
<feature type="repeat" description="ANK" evidence="1">
    <location>
        <begin position="104"/>
        <end position="136"/>
    </location>
</feature>
<feature type="repeat" description="ANK" evidence="1">
    <location>
        <begin position="71"/>
        <end position="103"/>
    </location>
</feature>
<sequence>MSIQSQIPLISEFIHKGKASKIIELFEENKTLIHQKPAGWSWLHMACEENNLEVVKLLLNYGLNINERDDYSQTPLTRAVSHNQLIIAKYLLDNGADVDAKIDNSKTNIMIAIQEGNLEIVKLLIEYGANLSSSYIRNDNKVITPLILSKEYGWKNIINYIEQQIIKNS</sequence>
<dbReference type="RefSeq" id="WP_007280207.1">
    <property type="nucleotide sequence ID" value="NZ_ABCK01000021.1"/>
</dbReference>
<dbReference type="Gene3D" id="1.25.40.20">
    <property type="entry name" value="Ankyrin repeat-containing domain"/>
    <property type="match status" value="1"/>
</dbReference>
<evidence type="ECO:0000313" key="2">
    <source>
        <dbReference type="EMBL" id="EDM25984.1"/>
    </source>
</evidence>
<dbReference type="PANTHER" id="PTHR24127">
    <property type="entry name" value="ANKYRIN REPEAT AND EF-HAND DOMAIN-CONTAINING PROTEIN 1"/>
    <property type="match status" value="1"/>
</dbReference>
<keyword evidence="3" id="KW-1185">Reference proteome</keyword>
<dbReference type="Pfam" id="PF12796">
    <property type="entry name" value="Ank_2"/>
    <property type="match status" value="1"/>
</dbReference>
<name>A6DQT4_9BACT</name>
<dbReference type="AlphaFoldDB" id="A6DQT4"/>
<dbReference type="PROSITE" id="PS50088">
    <property type="entry name" value="ANK_REPEAT"/>
    <property type="match status" value="3"/>
</dbReference>
<evidence type="ECO:0000256" key="1">
    <source>
        <dbReference type="PROSITE-ProRule" id="PRU00023"/>
    </source>
</evidence>
<dbReference type="eggNOG" id="COG0666">
    <property type="taxonomic scope" value="Bacteria"/>
</dbReference>
<dbReference type="EMBL" id="ABCK01000021">
    <property type="protein sequence ID" value="EDM25984.1"/>
    <property type="molecule type" value="Genomic_DNA"/>
</dbReference>
<dbReference type="SUPFAM" id="SSF48403">
    <property type="entry name" value="Ankyrin repeat"/>
    <property type="match status" value="1"/>
</dbReference>
<protein>
    <submittedName>
        <fullName evidence="2">Uncharacterized protein</fullName>
    </submittedName>
</protein>
<keyword evidence="1" id="KW-0040">ANK repeat</keyword>
<dbReference type="Pfam" id="PF00023">
    <property type="entry name" value="Ank"/>
    <property type="match status" value="1"/>
</dbReference>
<dbReference type="PRINTS" id="PR01415">
    <property type="entry name" value="ANKYRIN"/>
</dbReference>
<comment type="caution">
    <text evidence="2">The sequence shown here is derived from an EMBL/GenBank/DDBJ whole genome shotgun (WGS) entry which is preliminary data.</text>
</comment>
<dbReference type="SMART" id="SM00248">
    <property type="entry name" value="ANK"/>
    <property type="match status" value="3"/>
</dbReference>
<organism evidence="2 3">
    <name type="scientific">Lentisphaera araneosa HTCC2155</name>
    <dbReference type="NCBI Taxonomy" id="313628"/>
    <lineage>
        <taxon>Bacteria</taxon>
        <taxon>Pseudomonadati</taxon>
        <taxon>Lentisphaerota</taxon>
        <taxon>Lentisphaeria</taxon>
        <taxon>Lentisphaerales</taxon>
        <taxon>Lentisphaeraceae</taxon>
        <taxon>Lentisphaera</taxon>
    </lineage>
</organism>